<name>A0A3G8LPK8_9GAMM</name>
<keyword evidence="2" id="KW-1185">Reference proteome</keyword>
<proteinExistence type="predicted"/>
<dbReference type="OrthoDB" id="256574at2"/>
<dbReference type="EMBL" id="CP034015">
    <property type="protein sequence ID" value="AZG71449.1"/>
    <property type="molecule type" value="Genomic_DNA"/>
</dbReference>
<dbReference type="InterPro" id="IPR042257">
    <property type="entry name" value="DGOK_C"/>
</dbReference>
<dbReference type="AlphaFoldDB" id="A0A3G8LPK8"/>
<keyword evidence="1" id="KW-0808">Transferase</keyword>
<dbReference type="GO" id="GO:0008671">
    <property type="term" value="F:2-dehydro-3-deoxygalactonokinase activity"/>
    <property type="evidence" value="ECO:0007669"/>
    <property type="project" value="InterPro"/>
</dbReference>
<evidence type="ECO:0000313" key="1">
    <source>
        <dbReference type="EMBL" id="AZG71449.1"/>
    </source>
</evidence>
<dbReference type="KEGG" id="slj:EGC82_00900"/>
<protein>
    <submittedName>
        <fullName evidence="1">2-dehydro-3-deoxygalactonokinase</fullName>
    </submittedName>
</protein>
<sequence length="320" mass="35704">MLAEYQHFIAVDWGTSHLRAYLCLAKANEPLTVLEQANNLGVKKIETDFETTLMDSIAPWALRFGKLPILMIGQIGSSIGWKETQYLTCPISPTEVITAGTRFDSQGHQVIIFPGLSCQLYNQLHDSMRGEEFHLLGWLAMAPQHLIGRHLVCLPGTHTKWVLIEEGKIVLFKTALTGELYDLLSSNSVLIQEKVSDLEFDFAAFIQGADFILSSAHDNFYHGLFSVRSKQLFEGYSTKQAHAYLSGLLIGCDVRAAMGAQEWQLTELASVAIIGPPHLSQCFIEVLHHCDVRTTLWDVTEATLTGFNVVYQHALQSTHD</sequence>
<organism evidence="1 2">
    <name type="scientific">Shewanella livingstonensis</name>
    <dbReference type="NCBI Taxonomy" id="150120"/>
    <lineage>
        <taxon>Bacteria</taxon>
        <taxon>Pseudomonadati</taxon>
        <taxon>Pseudomonadota</taxon>
        <taxon>Gammaproteobacteria</taxon>
        <taxon>Alteromonadales</taxon>
        <taxon>Shewanellaceae</taxon>
        <taxon>Shewanella</taxon>
    </lineage>
</organism>
<dbReference type="Gene3D" id="3.30.420.300">
    <property type="entry name" value="2-keto-3-deoxy-galactonokinase, substrate binding domain"/>
    <property type="match status" value="1"/>
</dbReference>
<evidence type="ECO:0000313" key="2">
    <source>
        <dbReference type="Proteomes" id="UP000278035"/>
    </source>
</evidence>
<dbReference type="GO" id="GO:0034194">
    <property type="term" value="P:D-galactonate catabolic process"/>
    <property type="evidence" value="ECO:0007669"/>
    <property type="project" value="InterPro"/>
</dbReference>
<reference evidence="2" key="1">
    <citation type="submission" date="2018-11" db="EMBL/GenBank/DDBJ databases">
        <title>Shewanella sp. M2.</title>
        <authorList>
            <person name="Hwang Y.J."/>
            <person name="Hwang C.Y."/>
        </authorList>
    </citation>
    <scope>NUCLEOTIDE SEQUENCE [LARGE SCALE GENOMIC DNA]</scope>
    <source>
        <strain evidence="2">LMG 19866</strain>
    </source>
</reference>
<dbReference type="InterPro" id="IPR007729">
    <property type="entry name" value="DGOK"/>
</dbReference>
<accession>A0A3G8LPK8</accession>
<keyword evidence="1" id="KW-0418">Kinase</keyword>
<dbReference type="Gene3D" id="3.30.420.310">
    <property type="entry name" value="2-keto-3-deoxy-galactonokinase, C-terminal domain"/>
    <property type="match status" value="1"/>
</dbReference>
<dbReference type="InterPro" id="IPR042258">
    <property type="entry name" value="DGOK_N"/>
</dbReference>
<gene>
    <name evidence="1" type="ORF">EGC82_00900</name>
</gene>
<dbReference type="Pfam" id="PF05035">
    <property type="entry name" value="DGOK"/>
    <property type="match status" value="1"/>
</dbReference>
<dbReference type="RefSeq" id="WP_124729098.1">
    <property type="nucleotide sequence ID" value="NZ_CBCSKC010000078.1"/>
</dbReference>
<dbReference type="Proteomes" id="UP000278035">
    <property type="component" value="Chromosome"/>
</dbReference>